<keyword evidence="4 11" id="KW-1134">Transmembrane beta strand</keyword>
<evidence type="ECO:0000256" key="5">
    <source>
        <dbReference type="ARBA" id="ARBA00022692"/>
    </source>
</evidence>
<dbReference type="Proteomes" id="UP001326110">
    <property type="component" value="Chromosome"/>
</dbReference>
<evidence type="ECO:0000256" key="4">
    <source>
        <dbReference type="ARBA" id="ARBA00022452"/>
    </source>
</evidence>
<feature type="chain" id="PRO_5046567013" evidence="13">
    <location>
        <begin position="43"/>
        <end position="784"/>
    </location>
</feature>
<keyword evidence="8 11" id="KW-0472">Membrane</keyword>
<dbReference type="RefSeq" id="WP_154819964.1">
    <property type="nucleotide sequence ID" value="NZ_CP140152.1"/>
</dbReference>
<dbReference type="PANTHER" id="PTHR30069:SF29">
    <property type="entry name" value="HEMOGLOBIN AND HEMOGLOBIN-HAPTOGLOBIN-BINDING PROTEIN 1-RELATED"/>
    <property type="match status" value="1"/>
</dbReference>
<keyword evidence="10 11" id="KW-0998">Cell outer membrane</keyword>
<evidence type="ECO:0000256" key="11">
    <source>
        <dbReference type="PROSITE-ProRule" id="PRU01360"/>
    </source>
</evidence>
<evidence type="ECO:0000256" key="10">
    <source>
        <dbReference type="ARBA" id="ARBA00023237"/>
    </source>
</evidence>
<reference evidence="16 17" key="1">
    <citation type="submission" date="2023-11" db="EMBL/GenBank/DDBJ databases">
        <title>MicrobeMod: A computational toolkit for identifying prokaryotic methylation and restriction-modification with nanopore sequencing.</title>
        <authorList>
            <person name="Crits-Christoph A."/>
            <person name="Kang S.C."/>
            <person name="Lee H."/>
            <person name="Ostrov N."/>
        </authorList>
    </citation>
    <scope>NUCLEOTIDE SEQUENCE [LARGE SCALE GENOMIC DNA]</scope>
    <source>
        <strain evidence="16 17">ATCC 25935</strain>
    </source>
</reference>
<evidence type="ECO:0000256" key="2">
    <source>
        <dbReference type="ARBA" id="ARBA00009810"/>
    </source>
</evidence>
<evidence type="ECO:0000313" key="16">
    <source>
        <dbReference type="EMBL" id="WQH05790.1"/>
    </source>
</evidence>
<keyword evidence="3 11" id="KW-0813">Transport</keyword>
<comment type="subcellular location">
    <subcellularLocation>
        <location evidence="1 11">Cell outer membrane</location>
        <topology evidence="1 11">Multi-pass membrane protein</topology>
    </subcellularLocation>
</comment>
<dbReference type="Gene3D" id="2.40.170.20">
    <property type="entry name" value="TonB-dependent receptor, beta-barrel domain"/>
    <property type="match status" value="1"/>
</dbReference>
<evidence type="ECO:0000256" key="1">
    <source>
        <dbReference type="ARBA" id="ARBA00004571"/>
    </source>
</evidence>
<dbReference type="PROSITE" id="PS52016">
    <property type="entry name" value="TONB_DEPENDENT_REC_3"/>
    <property type="match status" value="1"/>
</dbReference>
<accession>A0ABZ0Y190</accession>
<dbReference type="EMBL" id="CP140152">
    <property type="protein sequence ID" value="WQH05790.1"/>
    <property type="molecule type" value="Genomic_DNA"/>
</dbReference>
<evidence type="ECO:0000256" key="12">
    <source>
        <dbReference type="RuleBase" id="RU003357"/>
    </source>
</evidence>
<keyword evidence="5 11" id="KW-0812">Transmembrane</keyword>
<organism evidence="16 17">
    <name type="scientific">Duganella zoogloeoides</name>
    <dbReference type="NCBI Taxonomy" id="75659"/>
    <lineage>
        <taxon>Bacteria</taxon>
        <taxon>Pseudomonadati</taxon>
        <taxon>Pseudomonadota</taxon>
        <taxon>Betaproteobacteria</taxon>
        <taxon>Burkholderiales</taxon>
        <taxon>Oxalobacteraceae</taxon>
        <taxon>Telluria group</taxon>
        <taxon>Duganella</taxon>
    </lineage>
</organism>
<dbReference type="InterPro" id="IPR039426">
    <property type="entry name" value="TonB-dep_rcpt-like"/>
</dbReference>
<dbReference type="InterPro" id="IPR000531">
    <property type="entry name" value="Beta-barrel_TonB"/>
</dbReference>
<evidence type="ECO:0000256" key="7">
    <source>
        <dbReference type="ARBA" id="ARBA00023077"/>
    </source>
</evidence>
<dbReference type="InterPro" id="IPR037066">
    <property type="entry name" value="Plug_dom_sf"/>
</dbReference>
<dbReference type="GeneID" id="43164401"/>
<protein>
    <submittedName>
        <fullName evidence="16">TonB-dependent receptor</fullName>
    </submittedName>
</protein>
<dbReference type="InterPro" id="IPR036942">
    <property type="entry name" value="Beta-barrel_TonB_sf"/>
</dbReference>
<gene>
    <name evidence="16" type="ORF">SR858_05475</name>
</gene>
<keyword evidence="17" id="KW-1185">Reference proteome</keyword>
<sequence>MAATPARHCAAAVQFPRPRLMRVAVQSALLTLLGAALLPAHAQEAQVAAAAAAAGAPALGEIVVQAKRDDPASTRKGTTTVIGAEQIERNNAVDMANIARYSPLISVPGAASGSGNVWDGAGNTGFNIRGVEGNRVSMELDGISLPDAAPKPDGNTMNAFGIGRDYFDPETFHYVSIGSGASPAGSGTPGLGGSVSFVTKSPEQYLDGTRKVYGEYKFGYSGEQNARMHAFTAATEISPSLKALVVGVHRQGDELDSKSSVPVNPDDWESNAILAKLNWQVAPGHKLGFTIDSYKADHHRVYNNKTGALYPQGAIQDSTTKRNRYSIEHNWTDAGLALFDSLKTHVYKQDASVVDQTNAAYVSGGQPYLRFIETGYYNDSRGLVIEASKKLGTAASLFYGANYETQESRRPWYEDRTVVRTGAHQITRKNRMADMDTDKVAAYVRGEFGFPLAGHQATLTPGLRGEHRKLTPKNLQNYAIAIPNAASEVKEESDSYFTPSLNLSVELTPTLTTYAQYSRGTRLPNSAERTGTYDSFSYTGAGVGYAVLGNANLQKETSNAFELGLKGTATPGVEFSASMFYTRYNNFIEYATQPADPVNFPTITFGLFRPENIGKARIWGGEFSSNFQLGQWLQGMQGYSVNLAAGLSRGNAENQLTGQKGGLVSVQPYKANATFAWDDPTKRGGAAFTISGVRSQRAGNDVIGGVTAERFLTPGYGVMDLTAYWNISKHVELSAGAYNLGDKKYWDFASSRGMPTGTTVATRDDIERMARPGRNYAFTLKVIY</sequence>
<feature type="signal peptide" evidence="13">
    <location>
        <begin position="1"/>
        <end position="42"/>
    </location>
</feature>
<comment type="similarity">
    <text evidence="2 11 12">Belongs to the TonB-dependent receptor family.</text>
</comment>
<dbReference type="InterPro" id="IPR012910">
    <property type="entry name" value="Plug_dom"/>
</dbReference>
<dbReference type="Gene3D" id="2.170.130.10">
    <property type="entry name" value="TonB-dependent receptor, plug domain"/>
    <property type="match status" value="1"/>
</dbReference>
<evidence type="ECO:0000256" key="9">
    <source>
        <dbReference type="ARBA" id="ARBA00023170"/>
    </source>
</evidence>
<dbReference type="Pfam" id="PF00593">
    <property type="entry name" value="TonB_dep_Rec_b-barrel"/>
    <property type="match status" value="1"/>
</dbReference>
<evidence type="ECO:0000256" key="6">
    <source>
        <dbReference type="ARBA" id="ARBA00022729"/>
    </source>
</evidence>
<evidence type="ECO:0000256" key="8">
    <source>
        <dbReference type="ARBA" id="ARBA00023136"/>
    </source>
</evidence>
<dbReference type="CDD" id="cd01347">
    <property type="entry name" value="ligand_gated_channel"/>
    <property type="match status" value="1"/>
</dbReference>
<keyword evidence="9 16" id="KW-0675">Receptor</keyword>
<keyword evidence="6 13" id="KW-0732">Signal</keyword>
<keyword evidence="7 12" id="KW-0798">TonB box</keyword>
<dbReference type="SUPFAM" id="SSF56935">
    <property type="entry name" value="Porins"/>
    <property type="match status" value="1"/>
</dbReference>
<evidence type="ECO:0000313" key="17">
    <source>
        <dbReference type="Proteomes" id="UP001326110"/>
    </source>
</evidence>
<evidence type="ECO:0000259" key="15">
    <source>
        <dbReference type="Pfam" id="PF07715"/>
    </source>
</evidence>
<feature type="domain" description="TonB-dependent receptor-like beta-barrel" evidence="14">
    <location>
        <begin position="283"/>
        <end position="740"/>
    </location>
</feature>
<dbReference type="PANTHER" id="PTHR30069">
    <property type="entry name" value="TONB-DEPENDENT OUTER MEMBRANE RECEPTOR"/>
    <property type="match status" value="1"/>
</dbReference>
<dbReference type="Pfam" id="PF07715">
    <property type="entry name" value="Plug"/>
    <property type="match status" value="1"/>
</dbReference>
<evidence type="ECO:0000259" key="14">
    <source>
        <dbReference type="Pfam" id="PF00593"/>
    </source>
</evidence>
<feature type="domain" description="TonB-dependent receptor plug" evidence="15">
    <location>
        <begin position="76"/>
        <end position="193"/>
    </location>
</feature>
<proteinExistence type="inferred from homology"/>
<evidence type="ECO:0000256" key="3">
    <source>
        <dbReference type="ARBA" id="ARBA00022448"/>
    </source>
</evidence>
<name>A0ABZ0Y190_9BURK</name>
<evidence type="ECO:0000256" key="13">
    <source>
        <dbReference type="SAM" id="SignalP"/>
    </source>
</evidence>